<keyword evidence="2" id="KW-1003">Cell membrane</keyword>
<feature type="transmembrane region" description="Helical" evidence="6">
    <location>
        <begin position="166"/>
        <end position="185"/>
    </location>
</feature>
<comment type="caution">
    <text evidence="7">The sequence shown here is derived from an EMBL/GenBank/DDBJ whole genome shotgun (WGS) entry which is preliminary data.</text>
</comment>
<dbReference type="PANTHER" id="PTHR23513">
    <property type="entry name" value="INTEGRAL MEMBRANE EFFLUX PROTEIN-RELATED"/>
    <property type="match status" value="1"/>
</dbReference>
<comment type="subcellular location">
    <subcellularLocation>
        <location evidence="1">Cell membrane</location>
        <topology evidence="1">Multi-pass membrane protein</topology>
    </subcellularLocation>
</comment>
<feature type="transmembrane region" description="Helical" evidence="6">
    <location>
        <begin position="295"/>
        <end position="314"/>
    </location>
</feature>
<feature type="transmembrane region" description="Helical" evidence="6">
    <location>
        <begin position="12"/>
        <end position="35"/>
    </location>
</feature>
<evidence type="ECO:0000256" key="3">
    <source>
        <dbReference type="ARBA" id="ARBA00022692"/>
    </source>
</evidence>
<dbReference type="OrthoDB" id="3541730at2"/>
<evidence type="ECO:0000313" key="7">
    <source>
        <dbReference type="EMBL" id="RJO79144.1"/>
    </source>
</evidence>
<dbReference type="GO" id="GO:0022857">
    <property type="term" value="F:transmembrane transporter activity"/>
    <property type="evidence" value="ECO:0007669"/>
    <property type="project" value="InterPro"/>
</dbReference>
<feature type="transmembrane region" description="Helical" evidence="6">
    <location>
        <begin position="47"/>
        <end position="68"/>
    </location>
</feature>
<dbReference type="AlphaFoldDB" id="A0A3A4KYV4"/>
<keyword evidence="3 6" id="KW-0812">Transmembrane</keyword>
<evidence type="ECO:0000313" key="8">
    <source>
        <dbReference type="Proteomes" id="UP000266677"/>
    </source>
</evidence>
<feature type="transmembrane region" description="Helical" evidence="6">
    <location>
        <begin position="272"/>
        <end position="289"/>
    </location>
</feature>
<dbReference type="EMBL" id="QZFU01000010">
    <property type="protein sequence ID" value="RJO79144.1"/>
    <property type="molecule type" value="Genomic_DNA"/>
</dbReference>
<keyword evidence="4 6" id="KW-1133">Transmembrane helix</keyword>
<evidence type="ECO:0000256" key="2">
    <source>
        <dbReference type="ARBA" id="ARBA00022475"/>
    </source>
</evidence>
<dbReference type="GO" id="GO:0005886">
    <property type="term" value="C:plasma membrane"/>
    <property type="evidence" value="ECO:0007669"/>
    <property type="project" value="UniProtKB-SubCell"/>
</dbReference>
<reference evidence="7 8" key="1">
    <citation type="submission" date="2018-09" db="EMBL/GenBank/DDBJ databases">
        <title>YIM PH21274 draft genome.</title>
        <authorList>
            <person name="Miao C."/>
        </authorList>
    </citation>
    <scope>NUCLEOTIDE SEQUENCE [LARGE SCALE GENOMIC DNA]</scope>
    <source>
        <strain evidence="7 8">YIM PH 21724</strain>
    </source>
</reference>
<proteinExistence type="predicted"/>
<dbReference type="InterPro" id="IPR011701">
    <property type="entry name" value="MFS"/>
</dbReference>
<feature type="transmembrane region" description="Helical" evidence="6">
    <location>
        <begin position="206"/>
        <end position="230"/>
    </location>
</feature>
<accession>A0A3A4KYV4</accession>
<dbReference type="Pfam" id="PF07690">
    <property type="entry name" value="MFS_1"/>
    <property type="match status" value="1"/>
</dbReference>
<evidence type="ECO:0000256" key="6">
    <source>
        <dbReference type="SAM" id="Phobius"/>
    </source>
</evidence>
<feature type="transmembrane region" description="Helical" evidence="6">
    <location>
        <begin position="236"/>
        <end position="260"/>
    </location>
</feature>
<dbReference type="InterPro" id="IPR036259">
    <property type="entry name" value="MFS_trans_sf"/>
</dbReference>
<feature type="transmembrane region" description="Helical" evidence="6">
    <location>
        <begin position="100"/>
        <end position="120"/>
    </location>
</feature>
<dbReference type="RefSeq" id="WP_120037382.1">
    <property type="nucleotide sequence ID" value="NZ_QZFU01000010.1"/>
</dbReference>
<feature type="transmembrane region" description="Helical" evidence="6">
    <location>
        <begin position="77"/>
        <end position="94"/>
    </location>
</feature>
<feature type="transmembrane region" description="Helical" evidence="6">
    <location>
        <begin position="326"/>
        <end position="350"/>
    </location>
</feature>
<dbReference type="Proteomes" id="UP000266677">
    <property type="component" value="Unassembled WGS sequence"/>
</dbReference>
<dbReference type="Gene3D" id="1.20.1250.20">
    <property type="entry name" value="MFS general substrate transporter like domains"/>
    <property type="match status" value="2"/>
</dbReference>
<organism evidence="7 8">
    <name type="scientific">Nocardia panacis</name>
    <dbReference type="NCBI Taxonomy" id="2340916"/>
    <lineage>
        <taxon>Bacteria</taxon>
        <taxon>Bacillati</taxon>
        <taxon>Actinomycetota</taxon>
        <taxon>Actinomycetes</taxon>
        <taxon>Mycobacteriales</taxon>
        <taxon>Nocardiaceae</taxon>
        <taxon>Nocardia</taxon>
    </lineage>
</organism>
<evidence type="ECO:0000256" key="1">
    <source>
        <dbReference type="ARBA" id="ARBA00004651"/>
    </source>
</evidence>
<dbReference type="PANTHER" id="PTHR23513:SF6">
    <property type="entry name" value="MAJOR FACILITATOR SUPERFAMILY ASSOCIATED DOMAIN-CONTAINING PROTEIN"/>
    <property type="match status" value="1"/>
</dbReference>
<sequence>MGYRGLVKREVLWWTAVAFGSRLPIAMAPLALLFLARGTGKGDAFGASLAACYIVGEVLGAILQGMWLSRNRLRRQLSVGIMAGSLGFAGLAALPTAPPAVLIALAVVAGAGPAASTGGLRSMLTNMVDPTEASRALSAEAILSSIIWAVAPAAAVGLALQVNPVVPLALSAACGFVAAILIFLLKAPPPAQRTHESPWRAVAAGWPIYLTSSAAMALIAIAELVLPALLESHGVAVGWSGPILMTFAAASAVGAFVYGLRTWPGGVREHSMVLLVLMAGAAALIAVLPGLWVGVAFAVAGILEAGVIVSRNLALRERLPEELHAAAYSVSYAAAGVGYGLTALMSAAILTRAAPSVAILGGVAITLVLTALSWLAERAPRKTPDRALAASDR</sequence>
<gene>
    <name evidence="7" type="ORF">D5S18_01975</name>
</gene>
<feature type="transmembrane region" description="Helical" evidence="6">
    <location>
        <begin position="141"/>
        <end position="160"/>
    </location>
</feature>
<protein>
    <submittedName>
        <fullName evidence="7">MFS transporter</fullName>
    </submittedName>
</protein>
<evidence type="ECO:0000256" key="4">
    <source>
        <dbReference type="ARBA" id="ARBA00022989"/>
    </source>
</evidence>
<keyword evidence="5 6" id="KW-0472">Membrane</keyword>
<dbReference type="SUPFAM" id="SSF103473">
    <property type="entry name" value="MFS general substrate transporter"/>
    <property type="match status" value="1"/>
</dbReference>
<keyword evidence="8" id="KW-1185">Reference proteome</keyword>
<evidence type="ECO:0000256" key="5">
    <source>
        <dbReference type="ARBA" id="ARBA00023136"/>
    </source>
</evidence>
<feature type="transmembrane region" description="Helical" evidence="6">
    <location>
        <begin position="356"/>
        <end position="376"/>
    </location>
</feature>
<name>A0A3A4KYV4_9NOCA</name>